<dbReference type="AlphaFoldDB" id="A0A0A8ZC06"/>
<organism evidence="1">
    <name type="scientific">Arundo donax</name>
    <name type="common">Giant reed</name>
    <name type="synonym">Donax arundinaceus</name>
    <dbReference type="NCBI Taxonomy" id="35708"/>
    <lineage>
        <taxon>Eukaryota</taxon>
        <taxon>Viridiplantae</taxon>
        <taxon>Streptophyta</taxon>
        <taxon>Embryophyta</taxon>
        <taxon>Tracheophyta</taxon>
        <taxon>Spermatophyta</taxon>
        <taxon>Magnoliopsida</taxon>
        <taxon>Liliopsida</taxon>
        <taxon>Poales</taxon>
        <taxon>Poaceae</taxon>
        <taxon>PACMAD clade</taxon>
        <taxon>Arundinoideae</taxon>
        <taxon>Arundineae</taxon>
        <taxon>Arundo</taxon>
    </lineage>
</organism>
<reference evidence="1" key="2">
    <citation type="journal article" date="2015" name="Data Brief">
        <title>Shoot transcriptome of the giant reed, Arundo donax.</title>
        <authorList>
            <person name="Barrero R.A."/>
            <person name="Guerrero F.D."/>
            <person name="Moolhuijzen P."/>
            <person name="Goolsby J.A."/>
            <person name="Tidwell J."/>
            <person name="Bellgard S.E."/>
            <person name="Bellgard M.I."/>
        </authorList>
    </citation>
    <scope>NUCLEOTIDE SEQUENCE</scope>
    <source>
        <tissue evidence="1">Shoot tissue taken approximately 20 cm above the soil surface</tissue>
    </source>
</reference>
<name>A0A0A8ZC06_ARUDO</name>
<dbReference type="EMBL" id="GBRH01260956">
    <property type="protein sequence ID" value="JAD36939.1"/>
    <property type="molecule type" value="Transcribed_RNA"/>
</dbReference>
<evidence type="ECO:0000313" key="1">
    <source>
        <dbReference type="EMBL" id="JAD36939.1"/>
    </source>
</evidence>
<proteinExistence type="predicted"/>
<sequence length="35" mass="4088">MVTKTQKEVRYLFLLCAKIFDIVLIAKSQPFIICN</sequence>
<protein>
    <submittedName>
        <fullName evidence="1">Uncharacterized protein</fullName>
    </submittedName>
</protein>
<reference evidence="1" key="1">
    <citation type="submission" date="2014-09" db="EMBL/GenBank/DDBJ databases">
        <authorList>
            <person name="Magalhaes I.L.F."/>
            <person name="Oliveira U."/>
            <person name="Santos F.R."/>
            <person name="Vidigal T.H.D.A."/>
            <person name="Brescovit A.D."/>
            <person name="Santos A.J."/>
        </authorList>
    </citation>
    <scope>NUCLEOTIDE SEQUENCE</scope>
    <source>
        <tissue evidence="1">Shoot tissue taken approximately 20 cm above the soil surface</tissue>
    </source>
</reference>
<accession>A0A0A8ZC06</accession>